<evidence type="ECO:0000313" key="1">
    <source>
        <dbReference type="EMBL" id="SVA73949.1"/>
    </source>
</evidence>
<dbReference type="EMBL" id="UINC01017750">
    <property type="protein sequence ID" value="SVA73949.1"/>
    <property type="molecule type" value="Genomic_DNA"/>
</dbReference>
<dbReference type="Pfam" id="PF13489">
    <property type="entry name" value="Methyltransf_23"/>
    <property type="match status" value="1"/>
</dbReference>
<dbReference type="CDD" id="cd02440">
    <property type="entry name" value="AdoMet_MTases"/>
    <property type="match status" value="1"/>
</dbReference>
<organism evidence="1">
    <name type="scientific">marine metagenome</name>
    <dbReference type="NCBI Taxonomy" id="408172"/>
    <lineage>
        <taxon>unclassified sequences</taxon>
        <taxon>metagenomes</taxon>
        <taxon>ecological metagenomes</taxon>
    </lineage>
</organism>
<dbReference type="SUPFAM" id="SSF53335">
    <property type="entry name" value="S-adenosyl-L-methionine-dependent methyltransferases"/>
    <property type="match status" value="1"/>
</dbReference>
<name>A0A381YA34_9ZZZZ</name>
<gene>
    <name evidence="1" type="ORF">METZ01_LOCUS126803</name>
</gene>
<accession>A0A381YA34</accession>
<dbReference type="AlphaFoldDB" id="A0A381YA34"/>
<protein>
    <recommendedName>
        <fullName evidence="2">Methyltransferase domain-containing protein</fullName>
    </recommendedName>
</protein>
<proteinExistence type="predicted"/>
<sequence length="211" mass="24306">MSFDKGLIHHWDEYYKKDKAPSFPSPFAEYVASKLRTKQNILEIGCGNGRDSKFFSSKGHHVTGLDRSGEAIELCKNLYSSEPIEFFFGTITDIAKTNKKKYDLIYSRFVIHAMSLNEELEMLKISYKLLKKNGQLFIECRSTNDPLSQKGEILSHTERVFGHYRRFIILDEFIQRLVQIGFVVVEAIENIGLAKFGEEDPMVIRVQVIKA</sequence>
<dbReference type="InterPro" id="IPR029063">
    <property type="entry name" value="SAM-dependent_MTases_sf"/>
</dbReference>
<reference evidence="1" key="1">
    <citation type="submission" date="2018-05" db="EMBL/GenBank/DDBJ databases">
        <authorList>
            <person name="Lanie J.A."/>
            <person name="Ng W.-L."/>
            <person name="Kazmierczak K.M."/>
            <person name="Andrzejewski T.M."/>
            <person name="Davidsen T.M."/>
            <person name="Wayne K.J."/>
            <person name="Tettelin H."/>
            <person name="Glass J.I."/>
            <person name="Rusch D."/>
            <person name="Podicherti R."/>
            <person name="Tsui H.-C.T."/>
            <person name="Winkler M.E."/>
        </authorList>
    </citation>
    <scope>NUCLEOTIDE SEQUENCE</scope>
</reference>
<dbReference type="PANTHER" id="PTHR43861">
    <property type="entry name" value="TRANS-ACONITATE 2-METHYLTRANSFERASE-RELATED"/>
    <property type="match status" value="1"/>
</dbReference>
<dbReference type="Gene3D" id="3.40.50.150">
    <property type="entry name" value="Vaccinia Virus protein VP39"/>
    <property type="match status" value="1"/>
</dbReference>
<evidence type="ECO:0008006" key="2">
    <source>
        <dbReference type="Google" id="ProtNLM"/>
    </source>
</evidence>